<evidence type="ECO:0000313" key="16">
    <source>
        <dbReference type="Proteomes" id="UP000242847"/>
    </source>
</evidence>
<feature type="domain" description="TonB-dependent receptor plug" evidence="14">
    <location>
        <begin position="43"/>
        <end position="142"/>
    </location>
</feature>
<dbReference type="PANTHER" id="PTHR30069:SF53">
    <property type="entry name" value="COLICIN I RECEPTOR-RELATED"/>
    <property type="match status" value="1"/>
</dbReference>
<organism evidence="15 16">
    <name type="scientific">Halopseudomonas pachastrellae</name>
    <dbReference type="NCBI Taxonomy" id="254161"/>
    <lineage>
        <taxon>Bacteria</taxon>
        <taxon>Pseudomonadati</taxon>
        <taxon>Pseudomonadota</taxon>
        <taxon>Gammaproteobacteria</taxon>
        <taxon>Pseudomonadales</taxon>
        <taxon>Pseudomonadaceae</taxon>
        <taxon>Halopseudomonas</taxon>
    </lineage>
</organism>
<dbReference type="OrthoDB" id="9764669at2"/>
<feature type="chain" id="PRO_5010530939" evidence="12">
    <location>
        <begin position="20"/>
        <end position="617"/>
    </location>
</feature>
<evidence type="ECO:0000256" key="11">
    <source>
        <dbReference type="RuleBase" id="RU003357"/>
    </source>
</evidence>
<evidence type="ECO:0000313" key="15">
    <source>
        <dbReference type="EMBL" id="ONM43415.1"/>
    </source>
</evidence>
<evidence type="ECO:0000256" key="6">
    <source>
        <dbReference type="ARBA" id="ARBA00023065"/>
    </source>
</evidence>
<dbReference type="SUPFAM" id="SSF56935">
    <property type="entry name" value="Porins"/>
    <property type="match status" value="1"/>
</dbReference>
<evidence type="ECO:0000256" key="5">
    <source>
        <dbReference type="ARBA" id="ARBA00022729"/>
    </source>
</evidence>
<dbReference type="Pfam" id="PF00593">
    <property type="entry name" value="TonB_dep_Rec_b-barrel"/>
    <property type="match status" value="1"/>
</dbReference>
<feature type="domain" description="TonB-dependent receptor-like beta-barrel" evidence="13">
    <location>
        <begin position="182"/>
        <end position="574"/>
    </location>
</feature>
<dbReference type="InterPro" id="IPR036942">
    <property type="entry name" value="Beta-barrel_TonB_sf"/>
</dbReference>
<keyword evidence="16" id="KW-1185">Reference proteome</keyword>
<dbReference type="InterPro" id="IPR000531">
    <property type="entry name" value="Beta-barrel_TonB"/>
</dbReference>
<dbReference type="Pfam" id="PF07715">
    <property type="entry name" value="Plug"/>
    <property type="match status" value="1"/>
</dbReference>
<proteinExistence type="inferred from homology"/>
<evidence type="ECO:0000256" key="2">
    <source>
        <dbReference type="ARBA" id="ARBA00022448"/>
    </source>
</evidence>
<gene>
    <name evidence="15" type="ORF">BXT89_12915</name>
</gene>
<feature type="signal peptide" evidence="12">
    <location>
        <begin position="1"/>
        <end position="19"/>
    </location>
</feature>
<evidence type="ECO:0000256" key="9">
    <source>
        <dbReference type="ARBA" id="ARBA00023237"/>
    </source>
</evidence>
<dbReference type="GO" id="GO:0006811">
    <property type="term" value="P:monoatomic ion transport"/>
    <property type="evidence" value="ECO:0007669"/>
    <property type="project" value="UniProtKB-KW"/>
</dbReference>
<evidence type="ECO:0000256" key="1">
    <source>
        <dbReference type="ARBA" id="ARBA00004571"/>
    </source>
</evidence>
<evidence type="ECO:0000259" key="14">
    <source>
        <dbReference type="Pfam" id="PF07715"/>
    </source>
</evidence>
<comment type="caution">
    <text evidence="15">The sequence shown here is derived from an EMBL/GenBank/DDBJ whole genome shotgun (WGS) entry which is preliminary data.</text>
</comment>
<evidence type="ECO:0000256" key="3">
    <source>
        <dbReference type="ARBA" id="ARBA00022452"/>
    </source>
</evidence>
<dbReference type="GO" id="GO:0009279">
    <property type="term" value="C:cell outer membrane"/>
    <property type="evidence" value="ECO:0007669"/>
    <property type="project" value="UniProtKB-SubCell"/>
</dbReference>
<dbReference type="RefSeq" id="WP_083728090.1">
    <property type="nucleotide sequence ID" value="NZ_FOUD01000019.1"/>
</dbReference>
<comment type="similarity">
    <text evidence="10 11">Belongs to the TonB-dependent receptor family.</text>
</comment>
<keyword evidence="2 10" id="KW-0813">Transport</keyword>
<evidence type="ECO:0000256" key="12">
    <source>
        <dbReference type="SAM" id="SignalP"/>
    </source>
</evidence>
<keyword evidence="5 12" id="KW-0732">Signal</keyword>
<accession>A0A1S8DD97</accession>
<dbReference type="Gene3D" id="2.170.130.10">
    <property type="entry name" value="TonB-dependent receptor, plug domain"/>
    <property type="match status" value="1"/>
</dbReference>
<comment type="subcellular location">
    <subcellularLocation>
        <location evidence="1 10">Cell outer membrane</location>
        <topology evidence="1 10">Multi-pass membrane protein</topology>
    </subcellularLocation>
</comment>
<keyword evidence="4 10" id="KW-0812">Transmembrane</keyword>
<evidence type="ECO:0000256" key="7">
    <source>
        <dbReference type="ARBA" id="ARBA00023077"/>
    </source>
</evidence>
<evidence type="ECO:0000256" key="8">
    <source>
        <dbReference type="ARBA" id="ARBA00023136"/>
    </source>
</evidence>
<dbReference type="InterPro" id="IPR037066">
    <property type="entry name" value="Plug_dom_sf"/>
</dbReference>
<sequence>MKNALLLLPGLLACAVAQANDALTLPDTIVTASRIEQPREAALAANTVFDRDDIERLQARSVPELLRRVPGVQLNSNGGVLSYFVRGGNTAQTLVLVDGQRIASATTGGARLDYLNIDNIERVEVVRGPRSAVYGADAIGGVIQIFTRQGQAGMQPTIRLGVGSNNTFDRSVDISGGNEKSRFILGATLNETEGFDLTEDNLGNDRDNDGQRTKSYFARFDHTFNEDWSAGLSVNDQSGKSEFDDAYEFNPANPENQFRVRGYAGYLQGQLSSNWRSRLELGSSEDRNKTVGSRFNDGQITTERHSASWLNYIDLSADQQLNVGADWQRDKLDATNGYTKDRRENIGLFAQHSWTGERISTELGVRHDDNQHFGEHDTWNAALSIPSGDSQQWIVSYATAFRAPTFNDLYAPPGWGGNPDLDPERSRTFELQWRADLLDSQWEASLYRTDVKDLIVWDSSTFQMNNVDEARINGLELAVNTDLMGWASRTSVSFIDPRDRQTGKTLQLRAKRTLTSDLDRQFGDFGVGATWALFSERFANAANSSTLAGYGTLDLRANWQATASTRLDLKVSNVLDRDYHLGTYQRATGPWPAPSIDYNYKEQGRAALLSVTWTPQL</sequence>
<dbReference type="CDD" id="cd01347">
    <property type="entry name" value="ligand_gated_channel"/>
    <property type="match status" value="1"/>
</dbReference>
<evidence type="ECO:0000256" key="10">
    <source>
        <dbReference type="PROSITE-ProRule" id="PRU01360"/>
    </source>
</evidence>
<dbReference type="PROSITE" id="PS52016">
    <property type="entry name" value="TONB_DEPENDENT_REC_3"/>
    <property type="match status" value="1"/>
</dbReference>
<dbReference type="InterPro" id="IPR012910">
    <property type="entry name" value="Plug_dom"/>
</dbReference>
<dbReference type="Gene3D" id="2.40.170.20">
    <property type="entry name" value="TonB-dependent receptor, beta-barrel domain"/>
    <property type="match status" value="1"/>
</dbReference>
<keyword evidence="6" id="KW-0406">Ion transport</keyword>
<dbReference type="Proteomes" id="UP000242847">
    <property type="component" value="Unassembled WGS sequence"/>
</dbReference>
<keyword evidence="7 11" id="KW-0798">TonB box</keyword>
<evidence type="ECO:0000259" key="13">
    <source>
        <dbReference type="Pfam" id="PF00593"/>
    </source>
</evidence>
<evidence type="ECO:0000256" key="4">
    <source>
        <dbReference type="ARBA" id="ARBA00022692"/>
    </source>
</evidence>
<reference evidence="15 16" key="1">
    <citation type="submission" date="2017-01" db="EMBL/GenBank/DDBJ databases">
        <title>Draft genome sequence of Pseudomonas pachastrellae type strain CCUG 46540T from a deep sea.</title>
        <authorList>
            <person name="Gomila M."/>
            <person name="Mulet M."/>
            <person name="Lalucat J."/>
            <person name="Garcia-Valdes E."/>
        </authorList>
    </citation>
    <scope>NUCLEOTIDE SEQUENCE [LARGE SCALE GENOMIC DNA]</scope>
    <source>
        <strain evidence="15 16">CCUG 46540</strain>
    </source>
</reference>
<dbReference type="PANTHER" id="PTHR30069">
    <property type="entry name" value="TONB-DEPENDENT OUTER MEMBRANE RECEPTOR"/>
    <property type="match status" value="1"/>
</dbReference>
<dbReference type="STRING" id="254161.SAMN05216256_11924"/>
<dbReference type="EMBL" id="MUBC01000028">
    <property type="protein sequence ID" value="ONM43415.1"/>
    <property type="molecule type" value="Genomic_DNA"/>
</dbReference>
<name>A0A1S8DD97_9GAMM</name>
<dbReference type="AlphaFoldDB" id="A0A1S8DD97"/>
<keyword evidence="3 10" id="KW-1134">Transmembrane beta strand</keyword>
<dbReference type="GO" id="GO:0015889">
    <property type="term" value="P:cobalamin transport"/>
    <property type="evidence" value="ECO:0007669"/>
    <property type="project" value="TreeGrafter"/>
</dbReference>
<dbReference type="InterPro" id="IPR039426">
    <property type="entry name" value="TonB-dep_rcpt-like"/>
</dbReference>
<keyword evidence="8 10" id="KW-0472">Membrane</keyword>
<keyword evidence="15" id="KW-0675">Receptor</keyword>
<protein>
    <submittedName>
        <fullName evidence="15">TonB-dependent receptor</fullName>
    </submittedName>
</protein>
<keyword evidence="9 10" id="KW-0998">Cell outer membrane</keyword>